<gene>
    <name evidence="6" type="ORF">GCM10023147_42060</name>
</gene>
<proteinExistence type="inferred from homology"/>
<comment type="caution">
    <text evidence="6">The sequence shown here is derived from an EMBL/GenBank/DDBJ whole genome shotgun (WGS) entry which is preliminary data.</text>
</comment>
<evidence type="ECO:0000256" key="2">
    <source>
        <dbReference type="ARBA" id="ARBA00023015"/>
    </source>
</evidence>
<keyword evidence="3" id="KW-0238">DNA-binding</keyword>
<dbReference type="SUPFAM" id="SSF46785">
    <property type="entry name" value="Winged helix' DNA-binding domain"/>
    <property type="match status" value="1"/>
</dbReference>
<dbReference type="InterPro" id="IPR000847">
    <property type="entry name" value="LysR_HTH_N"/>
</dbReference>
<dbReference type="PANTHER" id="PTHR30126:SF40">
    <property type="entry name" value="HTH-TYPE TRANSCRIPTIONAL REGULATOR GLTR"/>
    <property type="match status" value="1"/>
</dbReference>
<reference evidence="7" key="1">
    <citation type="journal article" date="2019" name="Int. J. Syst. Evol. Microbiol.">
        <title>The Global Catalogue of Microorganisms (GCM) 10K type strain sequencing project: providing services to taxonomists for standard genome sequencing and annotation.</title>
        <authorList>
            <consortium name="The Broad Institute Genomics Platform"/>
            <consortium name="The Broad Institute Genome Sequencing Center for Infectious Disease"/>
            <person name="Wu L."/>
            <person name="Ma J."/>
        </authorList>
    </citation>
    <scope>NUCLEOTIDE SEQUENCE [LARGE SCALE GENOMIC DNA]</scope>
    <source>
        <strain evidence="7">JCM 17688</strain>
    </source>
</reference>
<dbReference type="PROSITE" id="PS50931">
    <property type="entry name" value="HTH_LYSR"/>
    <property type="match status" value="1"/>
</dbReference>
<name>A0ABP8K7K7_9ACTN</name>
<organism evidence="6 7">
    <name type="scientific">Tsukamurella soli</name>
    <dbReference type="NCBI Taxonomy" id="644556"/>
    <lineage>
        <taxon>Bacteria</taxon>
        <taxon>Bacillati</taxon>
        <taxon>Actinomycetota</taxon>
        <taxon>Actinomycetes</taxon>
        <taxon>Mycobacteriales</taxon>
        <taxon>Tsukamurellaceae</taxon>
        <taxon>Tsukamurella</taxon>
    </lineage>
</organism>
<evidence type="ECO:0000313" key="7">
    <source>
        <dbReference type="Proteomes" id="UP001500635"/>
    </source>
</evidence>
<protein>
    <submittedName>
        <fullName evidence="6">LysR family transcriptional regulator</fullName>
    </submittedName>
</protein>
<dbReference type="Gene3D" id="1.10.10.10">
    <property type="entry name" value="Winged helix-like DNA-binding domain superfamily/Winged helix DNA-binding domain"/>
    <property type="match status" value="1"/>
</dbReference>
<dbReference type="Pfam" id="PF00126">
    <property type="entry name" value="HTH_1"/>
    <property type="match status" value="1"/>
</dbReference>
<dbReference type="PANTHER" id="PTHR30126">
    <property type="entry name" value="HTH-TYPE TRANSCRIPTIONAL REGULATOR"/>
    <property type="match status" value="1"/>
</dbReference>
<dbReference type="Proteomes" id="UP001500635">
    <property type="component" value="Unassembled WGS sequence"/>
</dbReference>
<comment type="similarity">
    <text evidence="1">Belongs to the LysR transcriptional regulatory family.</text>
</comment>
<sequence length="306" mass="32787">MTGSVDGTSDHEGEKTMDERQLRAFTTIAQTRSFTRAATQLGYSQSAVTSQIKSLEQQMRCPLFERRRDGTYMTAAGQRLLPTAQRILRLTEEALSAGRDDHDLEGTLNIGATESIATYRLPAVIQEFRCRYPNLRLSIKTFHEGAVAMLAALSGYTIDAAFLHTDAALPAPYDSVGLGDEPLSLVAHPSITTTEDQPLLTVGEHCIYASTYHSTGSRDRHTTVMGLGTIEAVKQAAIAGIGVAPLPTVAVARELGAGALHEIAWANPAPLTARAAWLGEHATNPPIRALADILRNKPIPAHAAAA</sequence>
<accession>A0ABP8K7K7</accession>
<dbReference type="PRINTS" id="PR00039">
    <property type="entry name" value="HTHLYSR"/>
</dbReference>
<keyword evidence="2" id="KW-0805">Transcription regulation</keyword>
<dbReference type="InterPro" id="IPR036388">
    <property type="entry name" value="WH-like_DNA-bd_sf"/>
</dbReference>
<dbReference type="InterPro" id="IPR036390">
    <property type="entry name" value="WH_DNA-bd_sf"/>
</dbReference>
<evidence type="ECO:0000256" key="3">
    <source>
        <dbReference type="ARBA" id="ARBA00023125"/>
    </source>
</evidence>
<dbReference type="InterPro" id="IPR005119">
    <property type="entry name" value="LysR_subst-bd"/>
</dbReference>
<feature type="domain" description="HTH lysR-type" evidence="5">
    <location>
        <begin position="17"/>
        <end position="74"/>
    </location>
</feature>
<evidence type="ECO:0000313" key="6">
    <source>
        <dbReference type="EMBL" id="GAA4401949.1"/>
    </source>
</evidence>
<dbReference type="CDD" id="cd05466">
    <property type="entry name" value="PBP2_LTTR_substrate"/>
    <property type="match status" value="1"/>
</dbReference>
<keyword evidence="7" id="KW-1185">Reference proteome</keyword>
<evidence type="ECO:0000256" key="4">
    <source>
        <dbReference type="ARBA" id="ARBA00023163"/>
    </source>
</evidence>
<dbReference type="EMBL" id="BAABFR010000092">
    <property type="protein sequence ID" value="GAA4401949.1"/>
    <property type="molecule type" value="Genomic_DNA"/>
</dbReference>
<dbReference type="SUPFAM" id="SSF53850">
    <property type="entry name" value="Periplasmic binding protein-like II"/>
    <property type="match status" value="1"/>
</dbReference>
<evidence type="ECO:0000259" key="5">
    <source>
        <dbReference type="PROSITE" id="PS50931"/>
    </source>
</evidence>
<keyword evidence="4" id="KW-0804">Transcription</keyword>
<dbReference type="Gene3D" id="3.40.190.10">
    <property type="entry name" value="Periplasmic binding protein-like II"/>
    <property type="match status" value="2"/>
</dbReference>
<evidence type="ECO:0000256" key="1">
    <source>
        <dbReference type="ARBA" id="ARBA00009437"/>
    </source>
</evidence>
<dbReference type="Pfam" id="PF03466">
    <property type="entry name" value="LysR_substrate"/>
    <property type="match status" value="1"/>
</dbReference>